<dbReference type="InterPro" id="IPR011074">
    <property type="entry name" value="CRAL/TRIO_N_dom"/>
</dbReference>
<dbReference type="Pfam" id="PF00650">
    <property type="entry name" value="CRAL_TRIO"/>
    <property type="match status" value="1"/>
</dbReference>
<dbReference type="GO" id="GO:0016020">
    <property type="term" value="C:membrane"/>
    <property type="evidence" value="ECO:0007669"/>
    <property type="project" value="TreeGrafter"/>
</dbReference>
<dbReference type="Pfam" id="PF03765">
    <property type="entry name" value="CRAL_TRIO_N"/>
    <property type="match status" value="1"/>
</dbReference>
<evidence type="ECO:0000313" key="3">
    <source>
        <dbReference type="EMBL" id="CAF3395139.1"/>
    </source>
</evidence>
<organism evidence="2 5">
    <name type="scientific">Rotaria socialis</name>
    <dbReference type="NCBI Taxonomy" id="392032"/>
    <lineage>
        <taxon>Eukaryota</taxon>
        <taxon>Metazoa</taxon>
        <taxon>Spiralia</taxon>
        <taxon>Gnathifera</taxon>
        <taxon>Rotifera</taxon>
        <taxon>Eurotatoria</taxon>
        <taxon>Bdelloidea</taxon>
        <taxon>Philodinida</taxon>
        <taxon>Philodinidae</taxon>
        <taxon>Rotaria</taxon>
    </lineage>
</organism>
<dbReference type="PANTHER" id="PTHR10174:SF224">
    <property type="entry name" value="RETINOL-BINDING PROTEIN PINTA"/>
    <property type="match status" value="1"/>
</dbReference>
<dbReference type="PANTHER" id="PTHR10174">
    <property type="entry name" value="ALPHA-TOCOPHEROL TRANSFER PROTEIN-RELATED"/>
    <property type="match status" value="1"/>
</dbReference>
<dbReference type="Gene3D" id="1.10.8.20">
    <property type="entry name" value="N-terminal domain of phosphatidylinositol transfer protein sec14p"/>
    <property type="match status" value="1"/>
</dbReference>
<dbReference type="SUPFAM" id="SSF46938">
    <property type="entry name" value="CRAL/TRIO N-terminal domain"/>
    <property type="match status" value="1"/>
</dbReference>
<dbReference type="PROSITE" id="PS50191">
    <property type="entry name" value="CRAL_TRIO"/>
    <property type="match status" value="1"/>
</dbReference>
<dbReference type="Gene3D" id="3.40.525.10">
    <property type="entry name" value="CRAL-TRIO lipid binding domain"/>
    <property type="match status" value="1"/>
</dbReference>
<dbReference type="InterPro" id="IPR036273">
    <property type="entry name" value="CRAL/TRIO_N_dom_sf"/>
</dbReference>
<dbReference type="SUPFAM" id="SSF52087">
    <property type="entry name" value="CRAL/TRIO domain"/>
    <property type="match status" value="1"/>
</dbReference>
<accession>A0A817R9D4</accession>
<name>A0A817R9D4_9BILA</name>
<reference evidence="2" key="1">
    <citation type="submission" date="2021-02" db="EMBL/GenBank/DDBJ databases">
        <authorList>
            <person name="Nowell W R."/>
        </authorList>
    </citation>
    <scope>NUCLEOTIDE SEQUENCE</scope>
</reference>
<dbReference type="Proteomes" id="UP000663848">
    <property type="component" value="Unassembled WGS sequence"/>
</dbReference>
<protein>
    <recommendedName>
        <fullName evidence="1">CRAL-TRIO domain-containing protein</fullName>
    </recommendedName>
</protein>
<proteinExistence type="predicted"/>
<dbReference type="OrthoDB" id="6682367at2759"/>
<dbReference type="PRINTS" id="PR00180">
    <property type="entry name" value="CRETINALDHBP"/>
</dbReference>
<evidence type="ECO:0000313" key="4">
    <source>
        <dbReference type="EMBL" id="CAF4550219.1"/>
    </source>
</evidence>
<dbReference type="AlphaFoldDB" id="A0A817R9D4"/>
<dbReference type="Proteomes" id="UP000663872">
    <property type="component" value="Unassembled WGS sequence"/>
</dbReference>
<gene>
    <name evidence="3" type="ORF">GRG538_LOCUS9493</name>
    <name evidence="4" type="ORF">QYT958_LOCUS8247</name>
    <name evidence="2" type="ORF">TIS948_LOCUS14511</name>
</gene>
<dbReference type="EMBL" id="CAJOBR010000821">
    <property type="protein sequence ID" value="CAF4550219.1"/>
    <property type="molecule type" value="Genomic_DNA"/>
</dbReference>
<dbReference type="EMBL" id="CAJNXB010002380">
    <property type="protein sequence ID" value="CAF3238708.1"/>
    <property type="molecule type" value="Genomic_DNA"/>
</dbReference>
<evidence type="ECO:0000313" key="5">
    <source>
        <dbReference type="Proteomes" id="UP000663825"/>
    </source>
</evidence>
<dbReference type="CDD" id="cd00170">
    <property type="entry name" value="SEC14"/>
    <property type="match status" value="1"/>
</dbReference>
<sequence length="300" mass="36256">MCRFVFPSRKTTADNTYNTAQADADHEELLTIRDHINYIRRWIHQRQSILYSFDTDEFLLRFLRVTDFRLEKAKERLISFWRYRTENPQWFRNRDLIKNQLMCQISELAYCLQLPKATKDKHLIFLMRLGQYDPLVYTIDDVTRYAFAVADILNLQPAAQLYGFIIILDFTNIRLQHIRQFTPGRVRRYVDCWEKMYPVYLRQIHFYNYPSIFGPILHLFRFFHCRNINDRMFFHSRTSNDSMKKSLHKYIDPSLLPNEYGGELDSVESEMNKSFIQWTRQHNDCLIELEQCGVDLKEVS</sequence>
<comment type="caution">
    <text evidence="2">The sequence shown here is derived from an EMBL/GenBank/DDBJ whole genome shotgun (WGS) entry which is preliminary data.</text>
</comment>
<dbReference type="InterPro" id="IPR036865">
    <property type="entry name" value="CRAL-TRIO_dom_sf"/>
</dbReference>
<dbReference type="InterPro" id="IPR001251">
    <property type="entry name" value="CRAL-TRIO_dom"/>
</dbReference>
<evidence type="ECO:0000259" key="1">
    <source>
        <dbReference type="PROSITE" id="PS50191"/>
    </source>
</evidence>
<dbReference type="SMART" id="SM01100">
    <property type="entry name" value="CRAL_TRIO_N"/>
    <property type="match status" value="1"/>
</dbReference>
<dbReference type="SMART" id="SM00516">
    <property type="entry name" value="SEC14"/>
    <property type="match status" value="1"/>
</dbReference>
<feature type="domain" description="CRAL-TRIO" evidence="1">
    <location>
        <begin position="98"/>
        <end position="268"/>
    </location>
</feature>
<dbReference type="EMBL" id="CAJNYT010001084">
    <property type="protein sequence ID" value="CAF3395139.1"/>
    <property type="molecule type" value="Genomic_DNA"/>
</dbReference>
<dbReference type="Proteomes" id="UP000663825">
    <property type="component" value="Unassembled WGS sequence"/>
</dbReference>
<evidence type="ECO:0000313" key="2">
    <source>
        <dbReference type="EMBL" id="CAF3238708.1"/>
    </source>
</evidence>
<dbReference type="GO" id="GO:1902936">
    <property type="term" value="F:phosphatidylinositol bisphosphate binding"/>
    <property type="evidence" value="ECO:0007669"/>
    <property type="project" value="TreeGrafter"/>
</dbReference>